<evidence type="ECO:0000313" key="5">
    <source>
        <dbReference type="Proteomes" id="UP000274556"/>
    </source>
</evidence>
<dbReference type="GO" id="GO:0012506">
    <property type="term" value="C:vesicle membrane"/>
    <property type="evidence" value="ECO:0007669"/>
    <property type="project" value="InterPro"/>
</dbReference>
<evidence type="ECO:0000256" key="3">
    <source>
        <dbReference type="ARBA" id="ARBA00035646"/>
    </source>
</evidence>
<dbReference type="OrthoDB" id="5772790at2"/>
<comment type="subcellular location">
    <subcellularLocation>
        <location evidence="2">Gas vesicle</location>
    </subcellularLocation>
</comment>
<protein>
    <submittedName>
        <fullName evidence="4">Gas vesicle protein GvpA/GvpJ/GvpM family</fullName>
    </submittedName>
</protein>
<dbReference type="GO" id="GO:0031411">
    <property type="term" value="C:gas vesicle"/>
    <property type="evidence" value="ECO:0007669"/>
    <property type="project" value="UniProtKB-SubCell"/>
</dbReference>
<accession>A0A495VBG3</accession>
<dbReference type="GO" id="GO:0005198">
    <property type="term" value="F:structural molecule activity"/>
    <property type="evidence" value="ECO:0007669"/>
    <property type="project" value="InterPro"/>
</dbReference>
<keyword evidence="5" id="KW-1185">Reference proteome</keyword>
<dbReference type="RefSeq" id="WP_120798284.1">
    <property type="nucleotide sequence ID" value="NZ_RBXL01000001.1"/>
</dbReference>
<dbReference type="PANTHER" id="PTHR35344:SF4">
    <property type="entry name" value="GAS VESICLE PROTEIN A1"/>
    <property type="match status" value="1"/>
</dbReference>
<dbReference type="AlphaFoldDB" id="A0A495VBG3"/>
<dbReference type="InterPro" id="IPR050530">
    <property type="entry name" value="GvpA"/>
</dbReference>
<dbReference type="PANTHER" id="PTHR35344">
    <property type="entry name" value="GAS VESICLE STRUCTURAL PROTEIN 2-RELATED"/>
    <property type="match status" value="1"/>
</dbReference>
<dbReference type="EMBL" id="RBXL01000001">
    <property type="protein sequence ID" value="RKT46120.1"/>
    <property type="molecule type" value="Genomic_DNA"/>
</dbReference>
<evidence type="ECO:0000256" key="2">
    <source>
        <dbReference type="ARBA" id="ARBA00035108"/>
    </source>
</evidence>
<organism evidence="4 5">
    <name type="scientific">Thiocapsa rosea</name>
    <dbReference type="NCBI Taxonomy" id="69360"/>
    <lineage>
        <taxon>Bacteria</taxon>
        <taxon>Pseudomonadati</taxon>
        <taxon>Pseudomonadota</taxon>
        <taxon>Gammaproteobacteria</taxon>
        <taxon>Chromatiales</taxon>
        <taxon>Chromatiaceae</taxon>
        <taxon>Thiocapsa</taxon>
    </lineage>
</organism>
<name>A0A495VBG3_9GAMM</name>
<comment type="similarity">
    <text evidence="3">Belongs to the gas vesicle GvpA family.</text>
</comment>
<dbReference type="Proteomes" id="UP000274556">
    <property type="component" value="Unassembled WGS sequence"/>
</dbReference>
<dbReference type="Pfam" id="PF00741">
    <property type="entry name" value="Gas_vesicle"/>
    <property type="match status" value="1"/>
</dbReference>
<keyword evidence="1" id="KW-0304">Gas vesicle</keyword>
<dbReference type="InterPro" id="IPR000638">
    <property type="entry name" value="Gas-vesicle_GvpA-like"/>
</dbReference>
<reference evidence="4 5" key="1">
    <citation type="submission" date="2018-10" db="EMBL/GenBank/DDBJ databases">
        <title>Genomic Encyclopedia of Archaeal and Bacterial Type Strains, Phase II (KMG-II): from individual species to whole genera.</title>
        <authorList>
            <person name="Goeker M."/>
        </authorList>
    </citation>
    <scope>NUCLEOTIDE SEQUENCE [LARGE SCALE GENOMIC DNA]</scope>
    <source>
        <strain evidence="4 5">DSM 235</strain>
    </source>
</reference>
<proteinExistence type="inferred from homology"/>
<evidence type="ECO:0000256" key="1">
    <source>
        <dbReference type="ARBA" id="ARBA00022987"/>
    </source>
</evidence>
<gene>
    <name evidence="4" type="ORF">BDD21_3618</name>
</gene>
<sequence>MMLAIGEHPDCPEEIQRVSLCEALDRILNKGAVVSGELTIAVANVDLLYLSLQLVITSVETAKREMLYVRH</sequence>
<evidence type="ECO:0000313" key="4">
    <source>
        <dbReference type="EMBL" id="RKT46120.1"/>
    </source>
</evidence>
<comment type="caution">
    <text evidence="4">The sequence shown here is derived from an EMBL/GenBank/DDBJ whole genome shotgun (WGS) entry which is preliminary data.</text>
</comment>